<evidence type="ECO:0000256" key="1">
    <source>
        <dbReference type="SAM" id="SignalP"/>
    </source>
</evidence>
<comment type="caution">
    <text evidence="2">The sequence shown here is derived from an EMBL/GenBank/DDBJ whole genome shotgun (WGS) entry which is preliminary data.</text>
</comment>
<feature type="chain" id="PRO_5046781287" evidence="1">
    <location>
        <begin position="21"/>
        <end position="256"/>
    </location>
</feature>
<protein>
    <submittedName>
        <fullName evidence="2">DUF2490 domain-containing protein</fullName>
    </submittedName>
</protein>
<dbReference type="Pfam" id="PF10677">
    <property type="entry name" value="DUF2490"/>
    <property type="match status" value="1"/>
</dbReference>
<dbReference type="EMBL" id="JACYTQ010000001">
    <property type="protein sequence ID" value="MBD8487331.1"/>
    <property type="molecule type" value="Genomic_DNA"/>
</dbReference>
<dbReference type="Proteomes" id="UP000647133">
    <property type="component" value="Unassembled WGS sequence"/>
</dbReference>
<feature type="signal peptide" evidence="1">
    <location>
        <begin position="1"/>
        <end position="20"/>
    </location>
</feature>
<reference evidence="2 3" key="1">
    <citation type="submission" date="2020-09" db="EMBL/GenBank/DDBJ databases">
        <title>Echinicola sp. CAU 1574 isolated from sand of Sido Beach.</title>
        <authorList>
            <person name="Kim W."/>
        </authorList>
    </citation>
    <scope>NUCLEOTIDE SEQUENCE [LARGE SCALE GENOMIC DNA]</scope>
    <source>
        <strain evidence="2 3">CAU 1574</strain>
    </source>
</reference>
<dbReference type="InterPro" id="IPR019619">
    <property type="entry name" value="DUF2490"/>
</dbReference>
<evidence type="ECO:0000313" key="2">
    <source>
        <dbReference type="EMBL" id="MBD8487331.1"/>
    </source>
</evidence>
<sequence>MKRILLLSLFALVAYESCFGQISPPGLGEVNSSEWFAIGAKQRLNQDKSWTSMTYLGVGRTSTPDDFNPLKRSGIYVINEEVTHHFKKHWKYALALSYRWQDMYQSAEPFEPDEPRARQEIRSYGRFSYLTTIKKMVFELTYRPEMRLFYNPDFSKYDKQAQFRSRFRSKISIPIDANQRKKLSLSTEVLFSTTKQESWDNIRYKESRFCFFYSVTVPERKITFDIGYMNNLLGKPIYKYSHYLAFDVVFNDPFGR</sequence>
<gene>
    <name evidence="2" type="ORF">IFO69_01085</name>
</gene>
<proteinExistence type="predicted"/>
<name>A0ABR9AF46_9BACT</name>
<keyword evidence="3" id="KW-1185">Reference proteome</keyword>
<organism evidence="2 3">
    <name type="scientific">Echinicola arenosa</name>
    <dbReference type="NCBI Taxonomy" id="2774144"/>
    <lineage>
        <taxon>Bacteria</taxon>
        <taxon>Pseudomonadati</taxon>
        <taxon>Bacteroidota</taxon>
        <taxon>Cytophagia</taxon>
        <taxon>Cytophagales</taxon>
        <taxon>Cyclobacteriaceae</taxon>
        <taxon>Echinicola</taxon>
    </lineage>
</organism>
<dbReference type="RefSeq" id="WP_192007106.1">
    <property type="nucleotide sequence ID" value="NZ_JACYTQ010000001.1"/>
</dbReference>
<evidence type="ECO:0000313" key="3">
    <source>
        <dbReference type="Proteomes" id="UP000647133"/>
    </source>
</evidence>
<accession>A0ABR9AF46</accession>
<keyword evidence="1" id="KW-0732">Signal</keyword>